<dbReference type="InterPro" id="IPR011893">
    <property type="entry name" value="Selenoprotein_Rdx-typ"/>
</dbReference>
<dbReference type="AlphaFoldDB" id="A0A382ACV8"/>
<dbReference type="NCBIfam" id="TIGR02174">
    <property type="entry name" value="CXXU_selWTH"/>
    <property type="match status" value="1"/>
</dbReference>
<dbReference type="InterPro" id="IPR036249">
    <property type="entry name" value="Thioredoxin-like_sf"/>
</dbReference>
<dbReference type="Gene3D" id="3.40.30.10">
    <property type="entry name" value="Glutaredoxin"/>
    <property type="match status" value="1"/>
</dbReference>
<sequence length="67" mass="7492">MREEISLAFPGVMASPVSGDRGSFEVFVNEFQIFSKLDLDRFPNEGEIINLINLYIENEGNVIAGEI</sequence>
<gene>
    <name evidence="2" type="ORF">METZ01_LOCUS151965</name>
</gene>
<keyword evidence="1" id="KW-0676">Redox-active center</keyword>
<dbReference type="EMBL" id="UINC01024778">
    <property type="protein sequence ID" value="SVA99111.1"/>
    <property type="molecule type" value="Genomic_DNA"/>
</dbReference>
<dbReference type="SUPFAM" id="SSF52833">
    <property type="entry name" value="Thioredoxin-like"/>
    <property type="match status" value="1"/>
</dbReference>
<name>A0A382ACV8_9ZZZZ</name>
<protein>
    <submittedName>
        <fullName evidence="2">Uncharacterized protein</fullName>
    </submittedName>
</protein>
<evidence type="ECO:0000256" key="1">
    <source>
        <dbReference type="ARBA" id="ARBA00023284"/>
    </source>
</evidence>
<accession>A0A382ACV8</accession>
<dbReference type="Pfam" id="PF10262">
    <property type="entry name" value="Rdx"/>
    <property type="match status" value="1"/>
</dbReference>
<evidence type="ECO:0000313" key="2">
    <source>
        <dbReference type="EMBL" id="SVA99111.1"/>
    </source>
</evidence>
<reference evidence="2" key="1">
    <citation type="submission" date="2018-05" db="EMBL/GenBank/DDBJ databases">
        <authorList>
            <person name="Lanie J.A."/>
            <person name="Ng W.-L."/>
            <person name="Kazmierczak K.M."/>
            <person name="Andrzejewski T.M."/>
            <person name="Davidsen T.M."/>
            <person name="Wayne K.J."/>
            <person name="Tettelin H."/>
            <person name="Glass J.I."/>
            <person name="Rusch D."/>
            <person name="Podicherti R."/>
            <person name="Tsui H.-C.T."/>
            <person name="Winkler M.E."/>
        </authorList>
    </citation>
    <scope>NUCLEOTIDE SEQUENCE</scope>
</reference>
<proteinExistence type="predicted"/>
<organism evidence="2">
    <name type="scientific">marine metagenome</name>
    <dbReference type="NCBI Taxonomy" id="408172"/>
    <lineage>
        <taxon>unclassified sequences</taxon>
        <taxon>metagenomes</taxon>
        <taxon>ecological metagenomes</taxon>
    </lineage>
</organism>